<dbReference type="EMBL" id="CAUM01000145">
    <property type="protein sequence ID" value="CCV08459.1"/>
    <property type="molecule type" value="Genomic_DNA"/>
</dbReference>
<protein>
    <recommendedName>
        <fullName evidence="5">OmpA-like domain-containing protein</fullName>
    </recommendedName>
</protein>
<feature type="transmembrane region" description="Helical" evidence="2">
    <location>
        <begin position="20"/>
        <end position="46"/>
    </location>
</feature>
<accession>M5ETZ1</accession>
<gene>
    <name evidence="3" type="ORF">MESS2_750008</name>
</gene>
<proteinExistence type="predicted"/>
<dbReference type="OrthoDB" id="559153at2"/>
<reference evidence="3 4" key="1">
    <citation type="submission" date="2013-02" db="EMBL/GenBank/DDBJ databases">
        <authorList>
            <person name="Genoscope - CEA"/>
        </authorList>
    </citation>
    <scope>NUCLEOTIDE SEQUENCE [LARGE SCALE GENOMIC DNA]</scope>
    <source>
        <strain evidence="3 4">STM 2683</strain>
    </source>
</reference>
<dbReference type="RefSeq" id="WP_008877333.1">
    <property type="nucleotide sequence ID" value="NZ_CAUM01000145.1"/>
</dbReference>
<evidence type="ECO:0008006" key="5">
    <source>
        <dbReference type="Google" id="ProtNLM"/>
    </source>
</evidence>
<organism evidence="3 4">
    <name type="scientific">Mesorhizobium metallidurans STM 2683</name>
    <dbReference type="NCBI Taxonomy" id="1297569"/>
    <lineage>
        <taxon>Bacteria</taxon>
        <taxon>Pseudomonadati</taxon>
        <taxon>Pseudomonadota</taxon>
        <taxon>Alphaproteobacteria</taxon>
        <taxon>Hyphomicrobiales</taxon>
        <taxon>Phyllobacteriaceae</taxon>
        <taxon>Mesorhizobium</taxon>
    </lineage>
</organism>
<keyword evidence="2" id="KW-1133">Transmembrane helix</keyword>
<dbReference type="STRING" id="1297569.MESS2_750008"/>
<evidence type="ECO:0000313" key="4">
    <source>
        <dbReference type="Proteomes" id="UP000012062"/>
    </source>
</evidence>
<dbReference type="eggNOG" id="COG1360">
    <property type="taxonomic scope" value="Bacteria"/>
</dbReference>
<dbReference type="SUPFAM" id="SSF103088">
    <property type="entry name" value="OmpA-like"/>
    <property type="match status" value="1"/>
</dbReference>
<comment type="caution">
    <text evidence="3">The sequence shown here is derived from an EMBL/GenBank/DDBJ whole genome shotgun (WGS) entry which is preliminary data.</text>
</comment>
<sequence length="377" mass="40535">MSTPGDTSVNYERKGYGRGLILGLTMAETMLLLVFCLLLAAGAIIAKKEKEAAAAESRAIEATKNAGITEAEADKAKKENEALLSQVSKMMESATGGRIPDEEWRELVKAKRDVERIKETGLTVEEAIKNAPVIKVIKEHAVDEKTARELVPAVKKLAEQGITAEQTEKMASSMAMLRDRGFTEKADPAADLAAALDKAAEEGNSKPHKWPPIISMSELEGYNFKVGSAELSDTFKIKLRQKASEIAGRAKEYGVDIIEVIGHTDEQAMSGYASNLDRGLKPVLDGQKPIGSLHPADNAGLGLARAISVAELLGGMPELKGLTILPMSGGQLILPGDQLTDGAQSGDVKARRRIEIRVRKRSEQQATKAVVQQTRDG</sequence>
<keyword evidence="4" id="KW-1185">Reference proteome</keyword>
<evidence type="ECO:0000313" key="3">
    <source>
        <dbReference type="EMBL" id="CCV08459.1"/>
    </source>
</evidence>
<feature type="coiled-coil region" evidence="1">
    <location>
        <begin position="45"/>
        <end position="93"/>
    </location>
</feature>
<keyword evidence="2" id="KW-0472">Membrane</keyword>
<dbReference type="Proteomes" id="UP000012062">
    <property type="component" value="Unassembled WGS sequence"/>
</dbReference>
<evidence type="ECO:0000256" key="2">
    <source>
        <dbReference type="SAM" id="Phobius"/>
    </source>
</evidence>
<keyword evidence="1" id="KW-0175">Coiled coil</keyword>
<dbReference type="InterPro" id="IPR036737">
    <property type="entry name" value="OmpA-like_sf"/>
</dbReference>
<dbReference type="Gene3D" id="3.30.1330.60">
    <property type="entry name" value="OmpA-like domain"/>
    <property type="match status" value="1"/>
</dbReference>
<name>M5ETZ1_9HYPH</name>
<evidence type="ECO:0000256" key="1">
    <source>
        <dbReference type="SAM" id="Coils"/>
    </source>
</evidence>
<dbReference type="AlphaFoldDB" id="M5ETZ1"/>
<keyword evidence="2" id="KW-0812">Transmembrane</keyword>